<evidence type="ECO:0000313" key="1">
    <source>
        <dbReference type="EMBL" id="PON84340.1"/>
    </source>
</evidence>
<comment type="caution">
    <text evidence="1">The sequence shown here is derived from an EMBL/GenBank/DDBJ whole genome shotgun (WGS) entry which is preliminary data.</text>
</comment>
<dbReference type="Proteomes" id="UP000237000">
    <property type="component" value="Unassembled WGS sequence"/>
</dbReference>
<gene>
    <name evidence="1" type="ORF">TorRG33x02_199050</name>
</gene>
<reference evidence="2" key="1">
    <citation type="submission" date="2016-06" db="EMBL/GenBank/DDBJ databases">
        <title>Parallel loss of symbiosis genes in relatives of nitrogen-fixing non-legume Parasponia.</title>
        <authorList>
            <person name="Van Velzen R."/>
            <person name="Holmer R."/>
            <person name="Bu F."/>
            <person name="Rutten L."/>
            <person name="Van Zeijl A."/>
            <person name="Liu W."/>
            <person name="Santuari L."/>
            <person name="Cao Q."/>
            <person name="Sharma T."/>
            <person name="Shen D."/>
            <person name="Roswanjaya Y."/>
            <person name="Wardhani T."/>
            <person name="Kalhor M.S."/>
            <person name="Jansen J."/>
            <person name="Van den Hoogen J."/>
            <person name="Gungor B."/>
            <person name="Hartog M."/>
            <person name="Hontelez J."/>
            <person name="Verver J."/>
            <person name="Yang W.-C."/>
            <person name="Schijlen E."/>
            <person name="Repin R."/>
            <person name="Schilthuizen M."/>
            <person name="Schranz E."/>
            <person name="Heidstra R."/>
            <person name="Miyata K."/>
            <person name="Fedorova E."/>
            <person name="Kohlen W."/>
            <person name="Bisseling T."/>
            <person name="Smit S."/>
            <person name="Geurts R."/>
        </authorList>
    </citation>
    <scope>NUCLEOTIDE SEQUENCE [LARGE SCALE GENOMIC DNA]</scope>
    <source>
        <strain evidence="2">cv. RG33-2</strain>
    </source>
</reference>
<name>A0A2P5EFL9_TREOI</name>
<dbReference type="AlphaFoldDB" id="A0A2P5EFL9"/>
<dbReference type="EMBL" id="JXTC01000164">
    <property type="protein sequence ID" value="PON84340.1"/>
    <property type="molecule type" value="Genomic_DNA"/>
</dbReference>
<keyword evidence="2" id="KW-1185">Reference proteome</keyword>
<proteinExistence type="predicted"/>
<sequence>MSEAVFLGDRVSVNPRVLLGDRHDRRFDLEVPFDFDLHGICILDPRHRDYMWRRPRFPCRAFAGGEEDGLPVEGKGEAVNSTVPFGSFLGANVELVVVEEDPYGLDPSEVSCHVRVSFSDEVAIDVEVAIRDKAEIAVFLAMEVKCYSISTNESRVLAHGAWLIAI</sequence>
<accession>A0A2P5EFL9</accession>
<organism evidence="1 2">
    <name type="scientific">Trema orientale</name>
    <name type="common">Charcoal tree</name>
    <name type="synonym">Celtis orientalis</name>
    <dbReference type="NCBI Taxonomy" id="63057"/>
    <lineage>
        <taxon>Eukaryota</taxon>
        <taxon>Viridiplantae</taxon>
        <taxon>Streptophyta</taxon>
        <taxon>Embryophyta</taxon>
        <taxon>Tracheophyta</taxon>
        <taxon>Spermatophyta</taxon>
        <taxon>Magnoliopsida</taxon>
        <taxon>eudicotyledons</taxon>
        <taxon>Gunneridae</taxon>
        <taxon>Pentapetalae</taxon>
        <taxon>rosids</taxon>
        <taxon>fabids</taxon>
        <taxon>Rosales</taxon>
        <taxon>Cannabaceae</taxon>
        <taxon>Trema</taxon>
    </lineage>
</organism>
<protein>
    <submittedName>
        <fullName evidence="1">Uncharacterized protein</fullName>
    </submittedName>
</protein>
<dbReference type="InParanoid" id="A0A2P5EFL9"/>
<dbReference type="OrthoDB" id="10277497at2759"/>
<evidence type="ECO:0000313" key="2">
    <source>
        <dbReference type="Proteomes" id="UP000237000"/>
    </source>
</evidence>